<dbReference type="InterPro" id="IPR036597">
    <property type="entry name" value="Fido-like_dom_sf"/>
</dbReference>
<dbReference type="RefSeq" id="WP_132256409.1">
    <property type="nucleotide sequence ID" value="NZ_SLZQ01000001.1"/>
</dbReference>
<dbReference type="InterPro" id="IPR006440">
    <property type="entry name" value="Doc"/>
</dbReference>
<reference evidence="2 3" key="1">
    <citation type="submission" date="2019-03" db="EMBL/GenBank/DDBJ databases">
        <title>Genomic Encyclopedia of Type Strains, Phase IV (KMG-IV): sequencing the most valuable type-strain genomes for metagenomic binning, comparative biology and taxonomic classification.</title>
        <authorList>
            <person name="Goeker M."/>
        </authorList>
    </citation>
    <scope>NUCLEOTIDE SEQUENCE [LARGE SCALE GENOMIC DNA]</scope>
    <source>
        <strain evidence="2 3">DSM 7445</strain>
    </source>
</reference>
<comment type="caution">
    <text evidence="2">The sequence shown here is derived from an EMBL/GenBank/DDBJ whole genome shotgun (WGS) entry which is preliminary data.</text>
</comment>
<dbReference type="Proteomes" id="UP000295382">
    <property type="component" value="Unassembled WGS sequence"/>
</dbReference>
<keyword evidence="3" id="KW-1185">Reference proteome</keyword>
<evidence type="ECO:0000313" key="3">
    <source>
        <dbReference type="Proteomes" id="UP000295382"/>
    </source>
</evidence>
<dbReference type="InterPro" id="IPR053737">
    <property type="entry name" value="Type_II_TA_Toxin"/>
</dbReference>
<dbReference type="AlphaFoldDB" id="A0A4R3I2H2"/>
<dbReference type="Pfam" id="PF02661">
    <property type="entry name" value="Fic"/>
    <property type="match status" value="1"/>
</dbReference>
<dbReference type="InterPro" id="IPR003812">
    <property type="entry name" value="Fido"/>
</dbReference>
<proteinExistence type="predicted"/>
<dbReference type="EMBL" id="SLZQ01000001">
    <property type="protein sequence ID" value="TCS39213.1"/>
    <property type="molecule type" value="Genomic_DNA"/>
</dbReference>
<dbReference type="OrthoDB" id="9802752at2"/>
<evidence type="ECO:0000313" key="2">
    <source>
        <dbReference type="EMBL" id="TCS39213.1"/>
    </source>
</evidence>
<dbReference type="Gene3D" id="1.20.120.1870">
    <property type="entry name" value="Fic/DOC protein, Fido domain"/>
    <property type="match status" value="1"/>
</dbReference>
<sequence>MICQSIDSAVLVLLHHESLKAYGGAPGIRDPQLLDAALCWPMLIAAERGMEVRCDWSGADGEMDVADLAACYAFGVLRNLPFVDGNERAALLAMGLFLYLNGWQLDAAPLDAAQVIQAAASGALDEARLAQWIRGHL</sequence>
<organism evidence="2 3">
    <name type="scientific">Paucimonas lemoignei</name>
    <name type="common">Pseudomonas lemoignei</name>
    <dbReference type="NCBI Taxonomy" id="29443"/>
    <lineage>
        <taxon>Bacteria</taxon>
        <taxon>Pseudomonadati</taxon>
        <taxon>Pseudomonadota</taxon>
        <taxon>Betaproteobacteria</taxon>
        <taxon>Burkholderiales</taxon>
        <taxon>Burkholderiaceae</taxon>
        <taxon>Paucimonas</taxon>
    </lineage>
</organism>
<dbReference type="GO" id="GO:0016301">
    <property type="term" value="F:kinase activity"/>
    <property type="evidence" value="ECO:0007669"/>
    <property type="project" value="InterPro"/>
</dbReference>
<dbReference type="PROSITE" id="PS51459">
    <property type="entry name" value="FIDO"/>
    <property type="match status" value="1"/>
</dbReference>
<dbReference type="PANTHER" id="PTHR39426">
    <property type="entry name" value="HOMOLOGY TO DEATH-ON-CURING PROTEIN OF PHAGE P1"/>
    <property type="match status" value="1"/>
</dbReference>
<dbReference type="PANTHER" id="PTHR39426:SF1">
    <property type="entry name" value="HOMOLOGY TO DEATH-ON-CURING PROTEIN OF PHAGE P1"/>
    <property type="match status" value="1"/>
</dbReference>
<name>A0A4R3I2H2_PAULE</name>
<protein>
    <submittedName>
        <fullName evidence="2">Death-on-curing protein</fullName>
    </submittedName>
</protein>
<feature type="domain" description="Fido" evidence="1">
    <location>
        <begin position="6"/>
        <end position="135"/>
    </location>
</feature>
<gene>
    <name evidence="2" type="ORF">EDC30_101165</name>
</gene>
<evidence type="ECO:0000259" key="1">
    <source>
        <dbReference type="PROSITE" id="PS51459"/>
    </source>
</evidence>
<dbReference type="SUPFAM" id="SSF140931">
    <property type="entry name" value="Fic-like"/>
    <property type="match status" value="1"/>
</dbReference>
<accession>A0A4R3I2H2</accession>